<dbReference type="PANTHER" id="PTHR10926">
    <property type="entry name" value="CELL CYCLE CONTROL PROTEIN 50"/>
    <property type="match status" value="1"/>
</dbReference>
<dbReference type="Pfam" id="PF03381">
    <property type="entry name" value="CDC50"/>
    <property type="match status" value="1"/>
</dbReference>
<organism evidence="8 9">
    <name type="scientific">Vigna mungo</name>
    <name type="common">Black gram</name>
    <name type="synonym">Phaseolus mungo</name>
    <dbReference type="NCBI Taxonomy" id="3915"/>
    <lineage>
        <taxon>Eukaryota</taxon>
        <taxon>Viridiplantae</taxon>
        <taxon>Streptophyta</taxon>
        <taxon>Embryophyta</taxon>
        <taxon>Tracheophyta</taxon>
        <taxon>Spermatophyta</taxon>
        <taxon>Magnoliopsida</taxon>
        <taxon>eudicotyledons</taxon>
        <taxon>Gunneridae</taxon>
        <taxon>Pentapetalae</taxon>
        <taxon>rosids</taxon>
        <taxon>fabids</taxon>
        <taxon>Fabales</taxon>
        <taxon>Fabaceae</taxon>
        <taxon>Papilionoideae</taxon>
        <taxon>50 kb inversion clade</taxon>
        <taxon>NPAAA clade</taxon>
        <taxon>indigoferoid/millettioid clade</taxon>
        <taxon>Phaseoleae</taxon>
        <taxon>Vigna</taxon>
    </lineage>
</organism>
<dbReference type="AlphaFoldDB" id="A0AAQ3S7F0"/>
<evidence type="ECO:0000256" key="2">
    <source>
        <dbReference type="ARBA" id="ARBA00009457"/>
    </source>
</evidence>
<proteinExistence type="inferred from homology"/>
<dbReference type="PANTHER" id="PTHR10926:SF29">
    <property type="entry name" value="ALA-INTERACTING SUBUNIT 2-RELATED"/>
    <property type="match status" value="1"/>
</dbReference>
<comment type="subcellular location">
    <subcellularLocation>
        <location evidence="1">Membrane</location>
    </subcellularLocation>
</comment>
<feature type="transmembrane region" description="Helical" evidence="7">
    <location>
        <begin position="303"/>
        <end position="325"/>
    </location>
</feature>
<gene>
    <name evidence="8" type="ORF">V8G54_007559</name>
</gene>
<name>A0AAQ3S7F0_VIGMU</name>
<evidence type="ECO:0000313" key="8">
    <source>
        <dbReference type="EMBL" id="WVZ20237.1"/>
    </source>
</evidence>
<evidence type="ECO:0000256" key="1">
    <source>
        <dbReference type="ARBA" id="ARBA00004370"/>
    </source>
</evidence>
<keyword evidence="5 6" id="KW-0472">Membrane</keyword>
<dbReference type="PIRSF" id="PIRSF015840">
    <property type="entry name" value="DUF284_TM_euk"/>
    <property type="match status" value="1"/>
</dbReference>
<evidence type="ECO:0000256" key="3">
    <source>
        <dbReference type="ARBA" id="ARBA00022692"/>
    </source>
</evidence>
<dbReference type="GO" id="GO:0005886">
    <property type="term" value="C:plasma membrane"/>
    <property type="evidence" value="ECO:0007669"/>
    <property type="project" value="TreeGrafter"/>
</dbReference>
<reference evidence="8 9" key="1">
    <citation type="journal article" date="2023" name="Life. Sci Alliance">
        <title>Evolutionary insights into 3D genome organization and epigenetic landscape of Vigna mungo.</title>
        <authorList>
            <person name="Junaid A."/>
            <person name="Singh B."/>
            <person name="Bhatia S."/>
        </authorList>
    </citation>
    <scope>NUCLEOTIDE SEQUENCE [LARGE SCALE GENOMIC DNA]</scope>
    <source>
        <strain evidence="8">Urdbean</strain>
    </source>
</reference>
<evidence type="ECO:0000256" key="6">
    <source>
        <dbReference type="PIRNR" id="PIRNR015840"/>
    </source>
</evidence>
<keyword evidence="9" id="KW-1185">Reference proteome</keyword>
<keyword evidence="4 7" id="KW-1133">Transmembrane helix</keyword>
<evidence type="ECO:0000313" key="9">
    <source>
        <dbReference type="Proteomes" id="UP001374535"/>
    </source>
</evidence>
<dbReference type="GO" id="GO:0005794">
    <property type="term" value="C:Golgi apparatus"/>
    <property type="evidence" value="ECO:0007669"/>
    <property type="project" value="TreeGrafter"/>
</dbReference>
<dbReference type="Proteomes" id="UP001374535">
    <property type="component" value="Chromosome 2"/>
</dbReference>
<sequence>MDLDGGSSSTVSTGVQEISGRSTQRGAFYQFTQQNLPACKPVLTPAAIIATFLLMGLIFIPIGLVTLRASNSVVEIVDRYDMDCIPEEYRNNKVAYIKDDLISKNCSRFLKDLPPSREKIICADVDIMNRGNHIWYVKSRSDLQLLHGLGYNDTSSCKPLESSHNLPVVPCGLIAWSLFNDTYKFSRGPSELKVNRKNIAWKSDRDHKFGKHVYPFNFQNGTLIGGGKLDPSIPLGDQEDLIVWMRTAALPSFRKLYGRIEEDLDVDDVIVVHLKNNYNTYSFGGKKKLVLSTSSWLGGKNDFLGVANLFVGAFCIFISIIFLLLHMKNPRTDLMGTWPTYLGIGKTLPVDKGHGMVHWWLYFS</sequence>
<evidence type="ECO:0000256" key="7">
    <source>
        <dbReference type="SAM" id="Phobius"/>
    </source>
</evidence>
<accession>A0AAQ3S7F0</accession>
<keyword evidence="3 7" id="KW-0812">Transmembrane</keyword>
<dbReference type="InterPro" id="IPR005045">
    <property type="entry name" value="CDC50/LEM3_fam"/>
</dbReference>
<feature type="transmembrane region" description="Helical" evidence="7">
    <location>
        <begin position="42"/>
        <end position="64"/>
    </location>
</feature>
<dbReference type="GO" id="GO:0005783">
    <property type="term" value="C:endoplasmic reticulum"/>
    <property type="evidence" value="ECO:0007669"/>
    <property type="project" value="TreeGrafter"/>
</dbReference>
<evidence type="ECO:0000256" key="4">
    <source>
        <dbReference type="ARBA" id="ARBA00022989"/>
    </source>
</evidence>
<comment type="similarity">
    <text evidence="2 6">Belongs to the CDC50/LEM3 family.</text>
</comment>
<dbReference type="EMBL" id="CP144699">
    <property type="protein sequence ID" value="WVZ20237.1"/>
    <property type="molecule type" value="Genomic_DNA"/>
</dbReference>
<protein>
    <recommendedName>
        <fullName evidence="6">ALA-interacting subunit</fullName>
    </recommendedName>
</protein>
<evidence type="ECO:0000256" key="5">
    <source>
        <dbReference type="ARBA" id="ARBA00023136"/>
    </source>
</evidence>